<evidence type="ECO:0000313" key="5">
    <source>
        <dbReference type="Proteomes" id="UP000186607"/>
    </source>
</evidence>
<comment type="caution">
    <text evidence="4">The sequence shown here is derived from an EMBL/GenBank/DDBJ whole genome shotgun (WGS) entry which is preliminary data.</text>
</comment>
<dbReference type="NCBIfam" id="TIGR00277">
    <property type="entry name" value="HDIG"/>
    <property type="match status" value="1"/>
</dbReference>
<feature type="domain" description="PAS" evidence="1">
    <location>
        <begin position="1"/>
        <end position="66"/>
    </location>
</feature>
<dbReference type="SUPFAM" id="SSF55785">
    <property type="entry name" value="PYP-like sensor domain (PAS domain)"/>
    <property type="match status" value="1"/>
</dbReference>
<dbReference type="Gene3D" id="1.10.3210.10">
    <property type="entry name" value="Hypothetical protein af1432"/>
    <property type="match status" value="1"/>
</dbReference>
<dbReference type="InterPro" id="IPR000160">
    <property type="entry name" value="GGDEF_dom"/>
</dbReference>
<dbReference type="CDD" id="cd01949">
    <property type="entry name" value="GGDEF"/>
    <property type="match status" value="1"/>
</dbReference>
<name>A0A1U7NUY7_9DEIO</name>
<dbReference type="InterPro" id="IPR037522">
    <property type="entry name" value="HD_GYP_dom"/>
</dbReference>
<dbReference type="NCBIfam" id="TIGR00254">
    <property type="entry name" value="GGDEF"/>
    <property type="match status" value="1"/>
</dbReference>
<dbReference type="InterPro" id="IPR013656">
    <property type="entry name" value="PAS_4"/>
</dbReference>
<evidence type="ECO:0000259" key="2">
    <source>
        <dbReference type="PROSITE" id="PS50887"/>
    </source>
</evidence>
<dbReference type="Gene3D" id="3.30.450.20">
    <property type="entry name" value="PAS domain"/>
    <property type="match status" value="1"/>
</dbReference>
<feature type="domain" description="HD-GYP" evidence="3">
    <location>
        <begin position="423"/>
        <end position="614"/>
    </location>
</feature>
<proteinExistence type="predicted"/>
<protein>
    <submittedName>
        <fullName evidence="4">HD-GYP domain</fullName>
    </submittedName>
</protein>
<dbReference type="CDD" id="cd00130">
    <property type="entry name" value="PAS"/>
    <property type="match status" value="1"/>
</dbReference>
<dbReference type="InterPro" id="IPR029016">
    <property type="entry name" value="GAF-like_dom_sf"/>
</dbReference>
<dbReference type="InterPro" id="IPR006675">
    <property type="entry name" value="HDIG_dom"/>
</dbReference>
<keyword evidence="5" id="KW-1185">Reference proteome</keyword>
<dbReference type="Pfam" id="PF01590">
    <property type="entry name" value="GAF"/>
    <property type="match status" value="1"/>
</dbReference>
<dbReference type="Pfam" id="PF13487">
    <property type="entry name" value="HD_5"/>
    <property type="match status" value="1"/>
</dbReference>
<dbReference type="SMART" id="SM00267">
    <property type="entry name" value="GGDEF"/>
    <property type="match status" value="1"/>
</dbReference>
<dbReference type="InterPro" id="IPR029787">
    <property type="entry name" value="Nucleotide_cyclase"/>
</dbReference>
<dbReference type="InterPro" id="IPR043128">
    <property type="entry name" value="Rev_trsase/Diguanyl_cyclase"/>
</dbReference>
<dbReference type="Proteomes" id="UP000186607">
    <property type="component" value="Unassembled WGS sequence"/>
</dbReference>
<evidence type="ECO:0000259" key="1">
    <source>
        <dbReference type="PROSITE" id="PS50112"/>
    </source>
</evidence>
<dbReference type="InterPro" id="IPR003607">
    <property type="entry name" value="HD/PDEase_dom"/>
</dbReference>
<dbReference type="PANTHER" id="PTHR45228:SF8">
    <property type="entry name" value="TWO-COMPONENT RESPONSE REGULATOR-RELATED"/>
    <property type="match status" value="1"/>
</dbReference>
<dbReference type="Pfam" id="PF00990">
    <property type="entry name" value="GGDEF"/>
    <property type="match status" value="1"/>
</dbReference>
<dbReference type="InterPro" id="IPR003018">
    <property type="entry name" value="GAF"/>
</dbReference>
<dbReference type="SMART" id="SM00471">
    <property type="entry name" value="HDc"/>
    <property type="match status" value="1"/>
</dbReference>
<dbReference type="PROSITE" id="PS50887">
    <property type="entry name" value="GGDEF"/>
    <property type="match status" value="1"/>
</dbReference>
<dbReference type="SUPFAM" id="SSF109604">
    <property type="entry name" value="HD-domain/PDEase-like"/>
    <property type="match status" value="1"/>
</dbReference>
<dbReference type="STRING" id="249408.BOO71_0011020"/>
<gene>
    <name evidence="4" type="ORF">BOO71_0011020</name>
</gene>
<evidence type="ECO:0000313" key="4">
    <source>
        <dbReference type="EMBL" id="OLV16717.1"/>
    </source>
</evidence>
<dbReference type="PROSITE" id="PS51832">
    <property type="entry name" value="HD_GYP"/>
    <property type="match status" value="1"/>
</dbReference>
<dbReference type="InterPro" id="IPR000014">
    <property type="entry name" value="PAS"/>
</dbReference>
<dbReference type="CDD" id="cd00077">
    <property type="entry name" value="HDc"/>
    <property type="match status" value="1"/>
</dbReference>
<dbReference type="PROSITE" id="PS50112">
    <property type="entry name" value="PAS"/>
    <property type="match status" value="1"/>
</dbReference>
<dbReference type="Gene3D" id="3.30.70.270">
    <property type="match status" value="1"/>
</dbReference>
<dbReference type="Pfam" id="PF08448">
    <property type="entry name" value="PAS_4"/>
    <property type="match status" value="1"/>
</dbReference>
<dbReference type="Gene3D" id="3.30.450.40">
    <property type="match status" value="1"/>
</dbReference>
<dbReference type="PANTHER" id="PTHR45228">
    <property type="entry name" value="CYCLIC DI-GMP PHOSPHODIESTERASE TM_0186-RELATED"/>
    <property type="match status" value="1"/>
</dbReference>
<accession>A0A1U7NUY7</accession>
<dbReference type="InterPro" id="IPR052020">
    <property type="entry name" value="Cyclic_di-GMP/3'3'-cGAMP_PDE"/>
</dbReference>
<dbReference type="SUPFAM" id="SSF55073">
    <property type="entry name" value="Nucleotide cyclase"/>
    <property type="match status" value="1"/>
</dbReference>
<dbReference type="AlphaFoldDB" id="A0A1U7NUY7"/>
<dbReference type="InterPro" id="IPR035965">
    <property type="entry name" value="PAS-like_dom_sf"/>
</dbReference>
<evidence type="ECO:0000259" key="3">
    <source>
        <dbReference type="PROSITE" id="PS51832"/>
    </source>
</evidence>
<dbReference type="EMBL" id="MSTI01000133">
    <property type="protein sequence ID" value="OLV16717.1"/>
    <property type="molecule type" value="Genomic_DNA"/>
</dbReference>
<feature type="domain" description="GGDEF" evidence="2">
    <location>
        <begin position="133"/>
        <end position="265"/>
    </location>
</feature>
<sequence length="614" mass="68208">MHPFDRVEDIMFSLDANERLTFVNAFALKAWGKELHELLGRTYEDALPTKAMPEVMTAFRRVLNVQQRTELEVFGDRHQGWIGIIIYPDHGGLTVHVRRLPRSAGNAMSTDFDALTGCLTRTAFIQAQRTLSFPHVLAVIDLNLLKSVNTLRGHSGGDAHIRTVAHALREAVPAEALICRWGGDEFVILTPGHDQRALQELLGQTNRALPGPMQGVEAFTAGMAVWEVETAYERAFAIADEHLQLKKEQFREATPGEHEIDSFVTFSQELEALRDPGDLIQHALNRLLSVLNFDQAAYVVIDGNEAFFSHQAQGEGVPVAQPALHVRMALAGTGMIDTAHRTRTTAWSTDYPSTPDNMSVMVEQGVKSAIVTPVLSQGHVTAAIVLRAVNRWQTITPQMRKIMELTALRLEHALELRRTVSEVRSTLEAGMLTLGIVLEARDFETSGHTHRAATMAEQLGEHLGLNTTDLHHLRQGAYLHDLGKLCVPDEILRKPGRLTSEEWTVMQSHVVQGHDLATRIAGLSEETLQVIRSHHERWDGGGYPDGLVGTDIPLNARIFAVCDVYDALISERPYKPAWSHEDALSEIAGQSGRQFDPNIVRAFLSLMERSRLTA</sequence>
<reference evidence="4 5" key="1">
    <citation type="submission" date="2017-01" db="EMBL/GenBank/DDBJ databases">
        <title>Genome Analysis of Deinococcus marmoris KOPRI26562.</title>
        <authorList>
            <person name="Kim J.H."/>
            <person name="Oh H.-M."/>
        </authorList>
    </citation>
    <scope>NUCLEOTIDE SEQUENCE [LARGE SCALE GENOMIC DNA]</scope>
    <source>
        <strain evidence="4 5">KOPRI26562</strain>
    </source>
</reference>
<organism evidence="4 5">
    <name type="scientific">Deinococcus marmoris</name>
    <dbReference type="NCBI Taxonomy" id="249408"/>
    <lineage>
        <taxon>Bacteria</taxon>
        <taxon>Thermotogati</taxon>
        <taxon>Deinococcota</taxon>
        <taxon>Deinococci</taxon>
        <taxon>Deinococcales</taxon>
        <taxon>Deinococcaceae</taxon>
        <taxon>Deinococcus</taxon>
    </lineage>
</organism>
<dbReference type="SUPFAM" id="SSF55781">
    <property type="entry name" value="GAF domain-like"/>
    <property type="match status" value="1"/>
</dbReference>